<evidence type="ECO:0000256" key="8">
    <source>
        <dbReference type="ARBA" id="ARBA00023235"/>
    </source>
</evidence>
<dbReference type="Proteomes" id="UP001501000">
    <property type="component" value="Unassembled WGS sequence"/>
</dbReference>
<dbReference type="InterPro" id="IPR027417">
    <property type="entry name" value="P-loop_NTPase"/>
</dbReference>
<evidence type="ECO:0000259" key="15">
    <source>
        <dbReference type="PROSITE" id="PS51194"/>
    </source>
</evidence>
<proteinExistence type="inferred from homology"/>
<dbReference type="InterPro" id="IPR014001">
    <property type="entry name" value="Helicase_ATP-bd"/>
</dbReference>
<protein>
    <recommendedName>
        <fullName evidence="11">ATP-dependent DNA helicase RecQ</fullName>
        <ecNumber evidence="10">5.6.2.4</ecNumber>
    </recommendedName>
    <alternativeName>
        <fullName evidence="12">DNA 3'-5' helicase RecQ</fullName>
    </alternativeName>
</protein>
<dbReference type="InterPro" id="IPR011545">
    <property type="entry name" value="DEAD/DEAH_box_helicase_dom"/>
</dbReference>
<dbReference type="InterPro" id="IPR001650">
    <property type="entry name" value="Helicase_C-like"/>
</dbReference>
<dbReference type="SUPFAM" id="SSF52540">
    <property type="entry name" value="P-loop containing nucleoside triphosphate hydrolases"/>
    <property type="match status" value="1"/>
</dbReference>
<dbReference type="GO" id="GO:0004386">
    <property type="term" value="F:helicase activity"/>
    <property type="evidence" value="ECO:0007669"/>
    <property type="project" value="UniProtKB-KW"/>
</dbReference>
<comment type="caution">
    <text evidence="16">The sequence shown here is derived from an EMBL/GenBank/DDBJ whole genome shotgun (WGS) entry which is preliminary data.</text>
</comment>
<keyword evidence="8" id="KW-0413">Isomerase</keyword>
<evidence type="ECO:0000313" key="17">
    <source>
        <dbReference type="Proteomes" id="UP001501000"/>
    </source>
</evidence>
<comment type="catalytic activity">
    <reaction evidence="9">
        <text>Couples ATP hydrolysis with the unwinding of duplex DNA by translocating in the 3'-5' direction.</text>
        <dbReference type="EC" id="5.6.2.4"/>
    </reaction>
</comment>
<keyword evidence="3" id="KW-0547">Nucleotide-binding</keyword>
<evidence type="ECO:0000256" key="11">
    <source>
        <dbReference type="ARBA" id="ARBA00044535"/>
    </source>
</evidence>
<evidence type="ECO:0000256" key="10">
    <source>
        <dbReference type="ARBA" id="ARBA00034808"/>
    </source>
</evidence>
<dbReference type="EC" id="5.6.2.4" evidence="10"/>
<dbReference type="PROSITE" id="PS51192">
    <property type="entry name" value="HELICASE_ATP_BIND_1"/>
    <property type="match status" value="1"/>
</dbReference>
<dbReference type="Gene3D" id="3.40.50.300">
    <property type="entry name" value="P-loop containing nucleotide triphosphate hydrolases"/>
    <property type="match status" value="2"/>
</dbReference>
<accession>A0ABP7LAT6</accession>
<dbReference type="SMART" id="SM00490">
    <property type="entry name" value="HELICc"/>
    <property type="match status" value="1"/>
</dbReference>
<keyword evidence="5 16" id="KW-0347">Helicase</keyword>
<dbReference type="PANTHER" id="PTHR13710">
    <property type="entry name" value="DNA HELICASE RECQ FAMILY MEMBER"/>
    <property type="match status" value="1"/>
</dbReference>
<comment type="similarity">
    <text evidence="1">Belongs to the helicase family. RecQ subfamily.</text>
</comment>
<evidence type="ECO:0000256" key="7">
    <source>
        <dbReference type="ARBA" id="ARBA00023125"/>
    </source>
</evidence>
<gene>
    <name evidence="16" type="ORF">GCM10022244_03770</name>
</gene>
<evidence type="ECO:0000256" key="5">
    <source>
        <dbReference type="ARBA" id="ARBA00022806"/>
    </source>
</evidence>
<dbReference type="CDD" id="cd17920">
    <property type="entry name" value="DEXHc_RecQ"/>
    <property type="match status" value="1"/>
</dbReference>
<keyword evidence="4" id="KW-0378">Hydrolase</keyword>
<dbReference type="PANTHER" id="PTHR13710:SF105">
    <property type="entry name" value="ATP-DEPENDENT DNA HELICASE Q1"/>
    <property type="match status" value="1"/>
</dbReference>
<evidence type="ECO:0000256" key="9">
    <source>
        <dbReference type="ARBA" id="ARBA00034617"/>
    </source>
</evidence>
<dbReference type="PROSITE" id="PS51194">
    <property type="entry name" value="HELICASE_CTER"/>
    <property type="match status" value="1"/>
</dbReference>
<dbReference type="Pfam" id="PF16124">
    <property type="entry name" value="RecQ_Zn_bind"/>
    <property type="match status" value="1"/>
</dbReference>
<keyword evidence="17" id="KW-1185">Reference proteome</keyword>
<dbReference type="Pfam" id="PF00271">
    <property type="entry name" value="Helicase_C"/>
    <property type="match status" value="1"/>
</dbReference>
<evidence type="ECO:0000313" key="16">
    <source>
        <dbReference type="EMBL" id="GAA3896810.1"/>
    </source>
</evidence>
<evidence type="ECO:0000259" key="14">
    <source>
        <dbReference type="PROSITE" id="PS51192"/>
    </source>
</evidence>
<feature type="domain" description="Helicase ATP-binding" evidence="14">
    <location>
        <begin position="67"/>
        <end position="236"/>
    </location>
</feature>
<dbReference type="Pfam" id="PF00270">
    <property type="entry name" value="DEAD"/>
    <property type="match status" value="1"/>
</dbReference>
<dbReference type="InterPro" id="IPR036388">
    <property type="entry name" value="WH-like_DNA-bd_sf"/>
</dbReference>
<evidence type="ECO:0000256" key="3">
    <source>
        <dbReference type="ARBA" id="ARBA00022741"/>
    </source>
</evidence>
<name>A0ABP7LAT6_9ACTN</name>
<evidence type="ECO:0000256" key="4">
    <source>
        <dbReference type="ARBA" id="ARBA00022801"/>
    </source>
</evidence>
<dbReference type="NCBIfam" id="TIGR00614">
    <property type="entry name" value="recQ_fam"/>
    <property type="match status" value="1"/>
</dbReference>
<evidence type="ECO:0000256" key="1">
    <source>
        <dbReference type="ARBA" id="ARBA00005446"/>
    </source>
</evidence>
<keyword evidence="6" id="KW-0067">ATP-binding</keyword>
<feature type="region of interest" description="Disordered" evidence="13">
    <location>
        <begin position="1"/>
        <end position="43"/>
    </location>
</feature>
<dbReference type="SMART" id="SM00487">
    <property type="entry name" value="DEXDc"/>
    <property type="match status" value="1"/>
</dbReference>
<dbReference type="InterPro" id="IPR004589">
    <property type="entry name" value="DNA_helicase_ATP-dep_RecQ"/>
</dbReference>
<keyword evidence="2" id="KW-0479">Metal-binding</keyword>
<dbReference type="EMBL" id="BAABAJ010000001">
    <property type="protein sequence ID" value="GAA3896810.1"/>
    <property type="molecule type" value="Genomic_DNA"/>
</dbReference>
<feature type="domain" description="Helicase C-terminal" evidence="15">
    <location>
        <begin position="264"/>
        <end position="417"/>
    </location>
</feature>
<evidence type="ECO:0000256" key="13">
    <source>
        <dbReference type="SAM" id="MobiDB-lite"/>
    </source>
</evidence>
<evidence type="ECO:0000256" key="6">
    <source>
        <dbReference type="ARBA" id="ARBA00022840"/>
    </source>
</evidence>
<evidence type="ECO:0000256" key="2">
    <source>
        <dbReference type="ARBA" id="ARBA00022723"/>
    </source>
</evidence>
<evidence type="ECO:0000256" key="12">
    <source>
        <dbReference type="ARBA" id="ARBA00044550"/>
    </source>
</evidence>
<feature type="region of interest" description="Disordered" evidence="13">
    <location>
        <begin position="519"/>
        <end position="580"/>
    </location>
</feature>
<dbReference type="Gene3D" id="1.10.10.10">
    <property type="entry name" value="Winged helix-like DNA-binding domain superfamily/Winged helix DNA-binding domain"/>
    <property type="match status" value="1"/>
</dbReference>
<keyword evidence="7" id="KW-0238">DNA-binding</keyword>
<sequence>MTPAREGGPRHRRRRHGAGGRTAADTDVRTGTGTDSGAPAGTDERLRDAASEAFGWRELRPEQLAAMREVMAGRDTLVVMPTGAGKSAVYQVPALLLDGPTVVVSPLLALQRDQIAGLLEHRAPSAVAVNSAQSARQTDAAWEAVRAGEAEYLFLSPEQLAKDEVLERLAAVAPSLFVVDEAQCVSGWGHDFRPDYLRLAQAAERLGRPPLLALTATAAPPVRQEIVDRLGMKEPALVVAGFDRPNITLHVVRFQDEDDKRRAVVERAAVEPKPGIVYAATRKDTEWYAGELAGLGLTTAAYHAGLRSGERSRVHDAFLDGQLDVVVATSAFGMGIDKENVRFVLHASIPGSLDAYYQEIGRAGRDGEPADAVLHYRPEDTGMQNFFAARTPGRGVLGKVARQLHEQQGPQDLEELRDGTGLSRNRLTAAANLLEESGAARTDARGALLPAPGVSADDAVEQADEAAQAHRRLERTRVEMVRAYAETTGCRRRFLLGYFGEPYEGACGNCDVCRADRADGEAGTGGSEAAGGADHGEDSTAPAPVAKEPGAGGTEAAERDQAPSPFPTGTRVRHQEWGDGTVLSEESDRITVLFDTMGYRTLSLPTVDEHDLLSVLEPPPG</sequence>
<dbReference type="InterPro" id="IPR032284">
    <property type="entry name" value="RecQ_Zn-bd"/>
</dbReference>
<reference evidence="17" key="1">
    <citation type="journal article" date="2019" name="Int. J. Syst. Evol. Microbiol.">
        <title>The Global Catalogue of Microorganisms (GCM) 10K type strain sequencing project: providing services to taxonomists for standard genome sequencing and annotation.</title>
        <authorList>
            <consortium name="The Broad Institute Genomics Platform"/>
            <consortium name="The Broad Institute Genome Sequencing Center for Infectious Disease"/>
            <person name="Wu L."/>
            <person name="Ma J."/>
        </authorList>
    </citation>
    <scope>NUCLEOTIDE SEQUENCE [LARGE SCALE GENOMIC DNA]</scope>
    <source>
        <strain evidence="17">JCM 16956</strain>
    </source>
</reference>
<organism evidence="16 17">
    <name type="scientific">Streptomyces gulbargensis</name>
    <dbReference type="NCBI Taxonomy" id="364901"/>
    <lineage>
        <taxon>Bacteria</taxon>
        <taxon>Bacillati</taxon>
        <taxon>Actinomycetota</taxon>
        <taxon>Actinomycetes</taxon>
        <taxon>Kitasatosporales</taxon>
        <taxon>Streptomycetaceae</taxon>
        <taxon>Streptomyces</taxon>
    </lineage>
</organism>